<keyword evidence="5" id="KW-0418">Kinase</keyword>
<dbReference type="SUPFAM" id="SSF56112">
    <property type="entry name" value="Protein kinase-like (PK-like)"/>
    <property type="match status" value="1"/>
</dbReference>
<evidence type="ECO:0000313" key="10">
    <source>
        <dbReference type="EMBL" id="KAF2309280.1"/>
    </source>
</evidence>
<dbReference type="Pfam" id="PF00069">
    <property type="entry name" value="Pkinase"/>
    <property type="match status" value="1"/>
</dbReference>
<evidence type="ECO:0000256" key="6">
    <source>
        <dbReference type="ARBA" id="ARBA00022840"/>
    </source>
</evidence>
<keyword evidence="4" id="KW-0547">Nucleotide-binding</keyword>
<evidence type="ECO:0000256" key="4">
    <source>
        <dbReference type="ARBA" id="ARBA00022741"/>
    </source>
</evidence>
<dbReference type="FunFam" id="1.10.510.10:FF:001023">
    <property type="entry name" value="Os07g0541700 protein"/>
    <property type="match status" value="1"/>
</dbReference>
<evidence type="ECO:0000256" key="7">
    <source>
        <dbReference type="ARBA" id="ARBA00047899"/>
    </source>
</evidence>
<dbReference type="EC" id="2.7.11.1" evidence="1"/>
<gene>
    <name evidence="10" type="ORF">GH714_001498</name>
</gene>
<dbReference type="InterPro" id="IPR011009">
    <property type="entry name" value="Kinase-like_dom_sf"/>
</dbReference>
<dbReference type="InterPro" id="IPR008271">
    <property type="entry name" value="Ser/Thr_kinase_AS"/>
</dbReference>
<dbReference type="Proteomes" id="UP000467840">
    <property type="component" value="Chromosome 14"/>
</dbReference>
<dbReference type="PROSITE" id="PS50011">
    <property type="entry name" value="PROTEIN_KINASE_DOM"/>
    <property type="match status" value="1"/>
</dbReference>
<dbReference type="GO" id="GO:0005524">
    <property type="term" value="F:ATP binding"/>
    <property type="evidence" value="ECO:0007669"/>
    <property type="project" value="UniProtKB-KW"/>
</dbReference>
<dbReference type="EMBL" id="JAAGAX010000006">
    <property type="protein sequence ID" value="KAF2309280.1"/>
    <property type="molecule type" value="Genomic_DNA"/>
</dbReference>
<comment type="catalytic activity">
    <reaction evidence="7">
        <text>L-threonyl-[protein] + ATP = O-phospho-L-threonyl-[protein] + ADP + H(+)</text>
        <dbReference type="Rhea" id="RHEA:46608"/>
        <dbReference type="Rhea" id="RHEA-COMP:11060"/>
        <dbReference type="Rhea" id="RHEA-COMP:11605"/>
        <dbReference type="ChEBI" id="CHEBI:15378"/>
        <dbReference type="ChEBI" id="CHEBI:30013"/>
        <dbReference type="ChEBI" id="CHEBI:30616"/>
        <dbReference type="ChEBI" id="CHEBI:61977"/>
        <dbReference type="ChEBI" id="CHEBI:456216"/>
        <dbReference type="EC" id="2.7.11.1"/>
    </reaction>
</comment>
<name>A0A6A6M6J0_HEVBR</name>
<evidence type="ECO:0000259" key="9">
    <source>
        <dbReference type="PROSITE" id="PS50011"/>
    </source>
</evidence>
<comment type="caution">
    <text evidence="10">The sequence shown here is derived from an EMBL/GenBank/DDBJ whole genome shotgun (WGS) entry which is preliminary data.</text>
</comment>
<evidence type="ECO:0000256" key="3">
    <source>
        <dbReference type="ARBA" id="ARBA00022679"/>
    </source>
</evidence>
<keyword evidence="11" id="KW-1185">Reference proteome</keyword>
<evidence type="ECO:0000256" key="2">
    <source>
        <dbReference type="ARBA" id="ARBA00022527"/>
    </source>
</evidence>
<dbReference type="GO" id="GO:0004674">
    <property type="term" value="F:protein serine/threonine kinase activity"/>
    <property type="evidence" value="ECO:0007669"/>
    <property type="project" value="UniProtKB-KW"/>
</dbReference>
<keyword evidence="2" id="KW-0723">Serine/threonine-protein kinase</keyword>
<sequence>MIGFSTKLLALPSKAITCRGERSLNLDWPTRCYEICLGVARDLAYLHEESSLRIVHKDVKASNIVLDSHLISKISDFGLAKLYDDTKTHISTRVAGTCKIIVMRGDLAEKAGVFAIGVVALEVMSGRPNSDSTLEEDKLYLLRPSMSRAVAMVSGDIEVSSVTSMPGYILD</sequence>
<dbReference type="InterPro" id="IPR052059">
    <property type="entry name" value="CR_Ser/Thr_kinase"/>
</dbReference>
<comment type="catalytic activity">
    <reaction evidence="8">
        <text>L-seryl-[protein] + ATP = O-phospho-L-seryl-[protein] + ADP + H(+)</text>
        <dbReference type="Rhea" id="RHEA:17989"/>
        <dbReference type="Rhea" id="RHEA-COMP:9863"/>
        <dbReference type="Rhea" id="RHEA-COMP:11604"/>
        <dbReference type="ChEBI" id="CHEBI:15378"/>
        <dbReference type="ChEBI" id="CHEBI:29999"/>
        <dbReference type="ChEBI" id="CHEBI:30616"/>
        <dbReference type="ChEBI" id="CHEBI:83421"/>
        <dbReference type="ChEBI" id="CHEBI:456216"/>
        <dbReference type="EC" id="2.7.11.1"/>
    </reaction>
</comment>
<evidence type="ECO:0000256" key="8">
    <source>
        <dbReference type="ARBA" id="ARBA00048679"/>
    </source>
</evidence>
<feature type="domain" description="Protein kinase" evidence="9">
    <location>
        <begin position="1"/>
        <end position="171"/>
    </location>
</feature>
<keyword evidence="6" id="KW-0067">ATP-binding</keyword>
<dbReference type="PROSITE" id="PS00108">
    <property type="entry name" value="PROTEIN_KINASE_ST"/>
    <property type="match status" value="1"/>
</dbReference>
<dbReference type="PANTHER" id="PTHR47973">
    <property type="entry name" value="CYSTEINE-RICH RECEPTOR-LIKE PROTEIN KINASE 3"/>
    <property type="match status" value="1"/>
</dbReference>
<protein>
    <recommendedName>
        <fullName evidence="1">non-specific serine/threonine protein kinase</fullName>
        <ecNumber evidence="1">2.7.11.1</ecNumber>
    </recommendedName>
</protein>
<dbReference type="InterPro" id="IPR000719">
    <property type="entry name" value="Prot_kinase_dom"/>
</dbReference>
<dbReference type="Gene3D" id="1.10.510.10">
    <property type="entry name" value="Transferase(Phosphotransferase) domain 1"/>
    <property type="match status" value="1"/>
</dbReference>
<organism evidence="10 11">
    <name type="scientific">Hevea brasiliensis</name>
    <name type="common">Para rubber tree</name>
    <name type="synonym">Siphonia brasiliensis</name>
    <dbReference type="NCBI Taxonomy" id="3981"/>
    <lineage>
        <taxon>Eukaryota</taxon>
        <taxon>Viridiplantae</taxon>
        <taxon>Streptophyta</taxon>
        <taxon>Embryophyta</taxon>
        <taxon>Tracheophyta</taxon>
        <taxon>Spermatophyta</taxon>
        <taxon>Magnoliopsida</taxon>
        <taxon>eudicotyledons</taxon>
        <taxon>Gunneridae</taxon>
        <taxon>Pentapetalae</taxon>
        <taxon>rosids</taxon>
        <taxon>fabids</taxon>
        <taxon>Malpighiales</taxon>
        <taxon>Euphorbiaceae</taxon>
        <taxon>Crotonoideae</taxon>
        <taxon>Micrandreae</taxon>
        <taxon>Hevea</taxon>
    </lineage>
</organism>
<evidence type="ECO:0000256" key="1">
    <source>
        <dbReference type="ARBA" id="ARBA00012513"/>
    </source>
</evidence>
<evidence type="ECO:0000313" key="11">
    <source>
        <dbReference type="Proteomes" id="UP000467840"/>
    </source>
</evidence>
<keyword evidence="3" id="KW-0808">Transferase</keyword>
<dbReference type="AlphaFoldDB" id="A0A6A6M6J0"/>
<reference evidence="10 11" key="1">
    <citation type="journal article" date="2020" name="Mol. Plant">
        <title>The Chromosome-Based Rubber Tree Genome Provides New Insights into Spurge Genome Evolution and Rubber Biosynthesis.</title>
        <authorList>
            <person name="Liu J."/>
            <person name="Shi C."/>
            <person name="Shi C.C."/>
            <person name="Li W."/>
            <person name="Zhang Q.J."/>
            <person name="Zhang Y."/>
            <person name="Li K."/>
            <person name="Lu H.F."/>
            <person name="Shi C."/>
            <person name="Zhu S.T."/>
            <person name="Xiao Z.Y."/>
            <person name="Nan H."/>
            <person name="Yue Y."/>
            <person name="Zhu X.G."/>
            <person name="Wu Y."/>
            <person name="Hong X.N."/>
            <person name="Fan G.Y."/>
            <person name="Tong Y."/>
            <person name="Zhang D."/>
            <person name="Mao C.L."/>
            <person name="Liu Y.L."/>
            <person name="Hao S.J."/>
            <person name="Liu W.Q."/>
            <person name="Lv M.Q."/>
            <person name="Zhang H.B."/>
            <person name="Liu Y."/>
            <person name="Hu-Tang G.R."/>
            <person name="Wang J.P."/>
            <person name="Wang J.H."/>
            <person name="Sun Y.H."/>
            <person name="Ni S.B."/>
            <person name="Chen W.B."/>
            <person name="Zhang X.C."/>
            <person name="Jiao Y.N."/>
            <person name="Eichler E.E."/>
            <person name="Li G.H."/>
            <person name="Liu X."/>
            <person name="Gao L.Z."/>
        </authorList>
    </citation>
    <scope>NUCLEOTIDE SEQUENCE [LARGE SCALE GENOMIC DNA]</scope>
    <source>
        <strain evidence="11">cv. GT1</strain>
        <tissue evidence="10">Leaf</tissue>
    </source>
</reference>
<accession>A0A6A6M6J0</accession>
<evidence type="ECO:0000256" key="5">
    <source>
        <dbReference type="ARBA" id="ARBA00022777"/>
    </source>
</evidence>
<proteinExistence type="predicted"/>